<organism evidence="3 4">
    <name type="scientific">Lithocarpus litseifolius</name>
    <dbReference type="NCBI Taxonomy" id="425828"/>
    <lineage>
        <taxon>Eukaryota</taxon>
        <taxon>Viridiplantae</taxon>
        <taxon>Streptophyta</taxon>
        <taxon>Embryophyta</taxon>
        <taxon>Tracheophyta</taxon>
        <taxon>Spermatophyta</taxon>
        <taxon>Magnoliopsida</taxon>
        <taxon>eudicotyledons</taxon>
        <taxon>Gunneridae</taxon>
        <taxon>Pentapetalae</taxon>
        <taxon>rosids</taxon>
        <taxon>fabids</taxon>
        <taxon>Fagales</taxon>
        <taxon>Fagaceae</taxon>
        <taxon>Lithocarpus</taxon>
    </lineage>
</organism>
<reference evidence="3 4" key="1">
    <citation type="submission" date="2024-01" db="EMBL/GenBank/DDBJ databases">
        <title>A telomere-to-telomere, gap-free genome of sweet tea (Lithocarpus litseifolius).</title>
        <authorList>
            <person name="Zhou J."/>
        </authorList>
    </citation>
    <scope>NUCLEOTIDE SEQUENCE [LARGE SCALE GENOMIC DNA]</scope>
    <source>
        <strain evidence="3">Zhou-2022a</strain>
        <tissue evidence="3">Leaf</tissue>
    </source>
</reference>
<protein>
    <recommendedName>
        <fullName evidence="5">Chaperonin 60</fullName>
    </recommendedName>
</protein>
<dbReference type="SUPFAM" id="SSF54849">
    <property type="entry name" value="GroEL-intermediate domain like"/>
    <property type="match status" value="1"/>
</dbReference>
<dbReference type="EMBL" id="JAZDWU010000004">
    <property type="protein sequence ID" value="KAL0005305.1"/>
    <property type="molecule type" value="Genomic_DNA"/>
</dbReference>
<comment type="similarity">
    <text evidence="1">Belongs to the chaperonin (HSP60) family.</text>
</comment>
<dbReference type="GO" id="GO:0042026">
    <property type="term" value="P:protein refolding"/>
    <property type="evidence" value="ECO:0007669"/>
    <property type="project" value="InterPro"/>
</dbReference>
<evidence type="ECO:0008006" key="5">
    <source>
        <dbReference type="Google" id="ProtNLM"/>
    </source>
</evidence>
<evidence type="ECO:0000256" key="1">
    <source>
        <dbReference type="ARBA" id="ARBA00006607"/>
    </source>
</evidence>
<name>A0AAW2D7Y9_9ROSI</name>
<gene>
    <name evidence="3" type="ORF">SO802_012866</name>
</gene>
<dbReference type="Gene3D" id="1.10.560.10">
    <property type="entry name" value="GroEL-like equatorial domain"/>
    <property type="match status" value="2"/>
</dbReference>
<dbReference type="Gene3D" id="3.30.260.10">
    <property type="entry name" value="TCP-1-like chaperonin intermediate domain"/>
    <property type="match status" value="1"/>
</dbReference>
<dbReference type="AlphaFoldDB" id="A0AAW2D7Y9"/>
<sequence>MIKSGMLAVAFGANQVSLKKGMHKTGRIGQGLEEEKCASKSKSIAAVATISSGNDEFVGNLIAEALEKIGPDGVISIESSSSFEASVIIELGTKIDKGYMSPHFTTNQDKSRVEFDNAKVLVTDQKISTVKEIVPLLEKTTQLSVPLLIIAEDMSRQVLETLVVNKMQGLLNVAVVKCPGFLEGKKALLQDIALMTGQIIVDEEIVVEKTRTCNWQTGYNAMTGRYEDLLSAGVADPCQVSRCALQNAVSIAGVVLITQALLVEKIKKPKPALPHVPGKTP</sequence>
<evidence type="ECO:0000256" key="2">
    <source>
        <dbReference type="ARBA" id="ARBA00023186"/>
    </source>
</evidence>
<proteinExistence type="inferred from homology"/>
<keyword evidence="4" id="KW-1185">Reference proteome</keyword>
<dbReference type="SUPFAM" id="SSF52029">
    <property type="entry name" value="GroEL apical domain-like"/>
    <property type="match status" value="1"/>
</dbReference>
<dbReference type="FunFam" id="3.50.7.10:FF:000001">
    <property type="entry name" value="60 kDa chaperonin"/>
    <property type="match status" value="1"/>
</dbReference>
<dbReference type="Proteomes" id="UP001459277">
    <property type="component" value="Unassembled WGS sequence"/>
</dbReference>
<accession>A0AAW2D7Y9</accession>
<evidence type="ECO:0000313" key="3">
    <source>
        <dbReference type="EMBL" id="KAL0005305.1"/>
    </source>
</evidence>
<dbReference type="InterPro" id="IPR001844">
    <property type="entry name" value="Cpn60/GroEL"/>
</dbReference>
<keyword evidence="2" id="KW-0143">Chaperone</keyword>
<dbReference type="GO" id="GO:0140662">
    <property type="term" value="F:ATP-dependent protein folding chaperone"/>
    <property type="evidence" value="ECO:0007669"/>
    <property type="project" value="InterPro"/>
</dbReference>
<comment type="caution">
    <text evidence="3">The sequence shown here is derived from an EMBL/GenBank/DDBJ whole genome shotgun (WGS) entry which is preliminary data.</text>
</comment>
<evidence type="ECO:0000313" key="4">
    <source>
        <dbReference type="Proteomes" id="UP001459277"/>
    </source>
</evidence>
<dbReference type="SUPFAM" id="SSF48592">
    <property type="entry name" value="GroEL equatorial domain-like"/>
    <property type="match status" value="1"/>
</dbReference>
<dbReference type="InterPro" id="IPR027410">
    <property type="entry name" value="TCP-1-like_intermed_sf"/>
</dbReference>
<dbReference type="PANTHER" id="PTHR45633">
    <property type="entry name" value="60 KDA HEAT SHOCK PROTEIN, MITOCHONDRIAL"/>
    <property type="match status" value="1"/>
</dbReference>
<dbReference type="InterPro" id="IPR027413">
    <property type="entry name" value="GROEL-like_equatorial_sf"/>
</dbReference>
<dbReference type="InterPro" id="IPR027409">
    <property type="entry name" value="GroEL-like_apical_dom_sf"/>
</dbReference>
<dbReference type="Gene3D" id="3.50.7.10">
    <property type="entry name" value="GroEL"/>
    <property type="match status" value="1"/>
</dbReference>